<proteinExistence type="predicted"/>
<keyword evidence="1" id="KW-1133">Transmembrane helix</keyword>
<dbReference type="Proteomes" id="UP001140949">
    <property type="component" value="Unassembled WGS sequence"/>
</dbReference>
<keyword evidence="2" id="KW-0418">Kinase</keyword>
<evidence type="ECO:0000313" key="4">
    <source>
        <dbReference type="Proteomes" id="UP001140949"/>
    </source>
</evidence>
<keyword evidence="1" id="KW-0812">Transmembrane</keyword>
<keyword evidence="4" id="KW-1185">Reference proteome</keyword>
<protein>
    <submittedName>
        <fullName evidence="2">Serine/threonine-protein kinase TOR</fullName>
    </submittedName>
</protein>
<sequence>MGGRAVVSDDEGEFLSLVIVYFFQFRVFFSPTFLRILQTILTRKSPSTPIIFSSTTGTDSKPIVYREGFALILS</sequence>
<dbReference type="EMBL" id="JANAVB010028818">
    <property type="protein sequence ID" value="KAJ6815540.1"/>
    <property type="molecule type" value="Genomic_DNA"/>
</dbReference>
<gene>
    <name evidence="2" type="ORF">M6B38_133745</name>
    <name evidence="3" type="ORF">M6B38_334925</name>
</gene>
<accession>A0AAX6FGI5</accession>
<keyword evidence="1" id="KW-0472">Membrane</keyword>
<evidence type="ECO:0000313" key="2">
    <source>
        <dbReference type="EMBL" id="KAJ6815540.1"/>
    </source>
</evidence>
<dbReference type="EMBL" id="JANAVB010014252">
    <property type="protein sequence ID" value="KAJ6834584.1"/>
    <property type="molecule type" value="Genomic_DNA"/>
</dbReference>
<reference evidence="2" key="2">
    <citation type="submission" date="2023-04" db="EMBL/GenBank/DDBJ databases">
        <authorList>
            <person name="Bruccoleri R.E."/>
            <person name="Oakeley E.J."/>
            <person name="Faust A.-M."/>
            <person name="Dessus-Babus S."/>
            <person name="Altorfer M."/>
            <person name="Burckhardt D."/>
            <person name="Oertli M."/>
            <person name="Naumann U."/>
            <person name="Petersen F."/>
            <person name="Wong J."/>
        </authorList>
    </citation>
    <scope>NUCLEOTIDE SEQUENCE</scope>
    <source>
        <strain evidence="2">GSM-AAB239-AS_SAM_17_03QT</strain>
        <tissue evidence="2">Leaf</tissue>
    </source>
</reference>
<feature type="transmembrane region" description="Helical" evidence="1">
    <location>
        <begin position="14"/>
        <end position="34"/>
    </location>
</feature>
<dbReference type="AlphaFoldDB" id="A0AAX6FGI5"/>
<organism evidence="2 4">
    <name type="scientific">Iris pallida</name>
    <name type="common">Sweet iris</name>
    <dbReference type="NCBI Taxonomy" id="29817"/>
    <lineage>
        <taxon>Eukaryota</taxon>
        <taxon>Viridiplantae</taxon>
        <taxon>Streptophyta</taxon>
        <taxon>Embryophyta</taxon>
        <taxon>Tracheophyta</taxon>
        <taxon>Spermatophyta</taxon>
        <taxon>Magnoliopsida</taxon>
        <taxon>Liliopsida</taxon>
        <taxon>Asparagales</taxon>
        <taxon>Iridaceae</taxon>
        <taxon>Iridoideae</taxon>
        <taxon>Irideae</taxon>
        <taxon>Iris</taxon>
    </lineage>
</organism>
<comment type="caution">
    <text evidence="2">The sequence shown here is derived from an EMBL/GenBank/DDBJ whole genome shotgun (WGS) entry which is preliminary data.</text>
</comment>
<evidence type="ECO:0000313" key="3">
    <source>
        <dbReference type="EMBL" id="KAJ6834584.1"/>
    </source>
</evidence>
<keyword evidence="2" id="KW-0808">Transferase</keyword>
<dbReference type="GO" id="GO:0016301">
    <property type="term" value="F:kinase activity"/>
    <property type="evidence" value="ECO:0007669"/>
    <property type="project" value="UniProtKB-KW"/>
</dbReference>
<reference evidence="2" key="1">
    <citation type="journal article" date="2023" name="GigaByte">
        <title>Genome assembly of the bearded iris, Iris pallida Lam.</title>
        <authorList>
            <person name="Bruccoleri R.E."/>
            <person name="Oakeley E.J."/>
            <person name="Faust A.M.E."/>
            <person name="Altorfer M."/>
            <person name="Dessus-Babus S."/>
            <person name="Burckhardt D."/>
            <person name="Oertli M."/>
            <person name="Naumann U."/>
            <person name="Petersen F."/>
            <person name="Wong J."/>
        </authorList>
    </citation>
    <scope>NUCLEOTIDE SEQUENCE</scope>
    <source>
        <strain evidence="2">GSM-AAB239-AS_SAM_17_03QT</strain>
    </source>
</reference>
<name>A0AAX6FGI5_IRIPA</name>
<evidence type="ECO:0000256" key="1">
    <source>
        <dbReference type="SAM" id="Phobius"/>
    </source>
</evidence>